<keyword evidence="7" id="KW-0862">Zinc</keyword>
<comment type="catalytic activity">
    <reaction evidence="8">
        <text>adenosine + H2O + H(+) = inosine + NH4(+)</text>
        <dbReference type="Rhea" id="RHEA:24408"/>
        <dbReference type="ChEBI" id="CHEBI:15377"/>
        <dbReference type="ChEBI" id="CHEBI:15378"/>
        <dbReference type="ChEBI" id="CHEBI:16335"/>
        <dbReference type="ChEBI" id="CHEBI:17596"/>
        <dbReference type="ChEBI" id="CHEBI:28938"/>
        <dbReference type="EC" id="3.5.4.4"/>
    </reaction>
    <physiologicalReaction direction="left-to-right" evidence="8">
        <dbReference type="Rhea" id="RHEA:24409"/>
    </physiologicalReaction>
</comment>
<evidence type="ECO:0000256" key="6">
    <source>
        <dbReference type="ARBA" id="ARBA00022801"/>
    </source>
</evidence>
<comment type="similarity">
    <text evidence="3">Belongs to the purine nucleoside phosphorylase YfiH/LACC1 family.</text>
</comment>
<dbReference type="Proteomes" id="UP000260943">
    <property type="component" value="Unassembled WGS sequence"/>
</dbReference>
<evidence type="ECO:0000313" key="12">
    <source>
        <dbReference type="Proteomes" id="UP000260943"/>
    </source>
</evidence>
<dbReference type="PANTHER" id="PTHR30616">
    <property type="entry name" value="UNCHARACTERIZED PROTEIN YFIH"/>
    <property type="match status" value="1"/>
</dbReference>
<dbReference type="RefSeq" id="WP_117679419.1">
    <property type="nucleotide sequence ID" value="NZ_CAJJKC010000002.1"/>
</dbReference>
<comment type="caution">
    <text evidence="11">The sequence shown here is derived from an EMBL/GenBank/DDBJ whole genome shotgun (WGS) entry which is preliminary data.</text>
</comment>
<evidence type="ECO:0000256" key="7">
    <source>
        <dbReference type="ARBA" id="ARBA00022833"/>
    </source>
</evidence>
<evidence type="ECO:0000256" key="4">
    <source>
        <dbReference type="ARBA" id="ARBA00022679"/>
    </source>
</evidence>
<reference evidence="11 12" key="1">
    <citation type="submission" date="2018-08" db="EMBL/GenBank/DDBJ databases">
        <title>A genome reference for cultivated species of the human gut microbiota.</title>
        <authorList>
            <person name="Zou Y."/>
            <person name="Xue W."/>
            <person name="Luo G."/>
        </authorList>
    </citation>
    <scope>NUCLEOTIDE SEQUENCE [LARGE SCALE GENOMIC DNA]</scope>
    <source>
        <strain evidence="11 12">TF08-14</strain>
    </source>
</reference>
<dbReference type="Gene3D" id="3.60.140.10">
    <property type="entry name" value="CNF1/YfiH-like putative cysteine hydrolases"/>
    <property type="match status" value="1"/>
</dbReference>
<dbReference type="EMBL" id="QSRJ01000004">
    <property type="protein sequence ID" value="RGL10792.1"/>
    <property type="molecule type" value="Genomic_DNA"/>
</dbReference>
<organism evidence="11 12">
    <name type="scientific">Collinsella tanakaei</name>
    <dbReference type="NCBI Taxonomy" id="626935"/>
    <lineage>
        <taxon>Bacteria</taxon>
        <taxon>Bacillati</taxon>
        <taxon>Actinomycetota</taxon>
        <taxon>Coriobacteriia</taxon>
        <taxon>Coriobacteriales</taxon>
        <taxon>Coriobacteriaceae</taxon>
        <taxon>Collinsella</taxon>
    </lineage>
</organism>
<protein>
    <submittedName>
        <fullName evidence="11">Laccase domain-containing protein</fullName>
    </submittedName>
</protein>
<keyword evidence="4" id="KW-0808">Transferase</keyword>
<evidence type="ECO:0000313" key="11">
    <source>
        <dbReference type="EMBL" id="RGL10792.1"/>
    </source>
</evidence>
<evidence type="ECO:0000256" key="8">
    <source>
        <dbReference type="ARBA" id="ARBA00047989"/>
    </source>
</evidence>
<dbReference type="AlphaFoldDB" id="A0A3E4QUC2"/>
<comment type="function">
    <text evidence="2">Purine nucleoside enzyme that catalyzes the phosphorolysis of adenosine and inosine nucleosides, yielding D-ribose 1-phosphate and the respective free bases, adenine and hypoxanthine. Also catalyzes the phosphorolysis of S-methyl-5'-thioadenosine into adenine and S-methyl-5-thio-alpha-D-ribose 1-phosphate. Also has adenosine deaminase activity.</text>
</comment>
<dbReference type="GO" id="GO:0005507">
    <property type="term" value="F:copper ion binding"/>
    <property type="evidence" value="ECO:0007669"/>
    <property type="project" value="TreeGrafter"/>
</dbReference>
<dbReference type="PANTHER" id="PTHR30616:SF2">
    <property type="entry name" value="PURINE NUCLEOSIDE PHOSPHORYLASE LACC1"/>
    <property type="match status" value="1"/>
</dbReference>
<keyword evidence="6" id="KW-0378">Hydrolase</keyword>
<dbReference type="InterPro" id="IPR011324">
    <property type="entry name" value="Cytotoxic_necrot_fac-like_cat"/>
</dbReference>
<gene>
    <name evidence="11" type="ORF">DXC81_04060</name>
</gene>
<dbReference type="GO" id="GO:0017061">
    <property type="term" value="F:S-methyl-5-thioadenosine phosphorylase activity"/>
    <property type="evidence" value="ECO:0007669"/>
    <property type="project" value="UniProtKB-EC"/>
</dbReference>
<evidence type="ECO:0000256" key="3">
    <source>
        <dbReference type="ARBA" id="ARBA00007353"/>
    </source>
</evidence>
<dbReference type="InterPro" id="IPR003730">
    <property type="entry name" value="Cu_polyphenol_OxRdtase"/>
</dbReference>
<dbReference type="SUPFAM" id="SSF64438">
    <property type="entry name" value="CNF1/YfiH-like putative cysteine hydrolases"/>
    <property type="match status" value="1"/>
</dbReference>
<keyword evidence="5" id="KW-0479">Metal-binding</keyword>
<evidence type="ECO:0000256" key="9">
    <source>
        <dbReference type="ARBA" id="ARBA00048968"/>
    </source>
</evidence>
<comment type="catalytic activity">
    <reaction evidence="10">
        <text>S-methyl-5'-thioadenosine + phosphate = 5-(methylsulfanyl)-alpha-D-ribose 1-phosphate + adenine</text>
        <dbReference type="Rhea" id="RHEA:11852"/>
        <dbReference type="ChEBI" id="CHEBI:16708"/>
        <dbReference type="ChEBI" id="CHEBI:17509"/>
        <dbReference type="ChEBI" id="CHEBI:43474"/>
        <dbReference type="ChEBI" id="CHEBI:58533"/>
        <dbReference type="EC" id="2.4.2.28"/>
    </reaction>
    <physiologicalReaction direction="left-to-right" evidence="10">
        <dbReference type="Rhea" id="RHEA:11853"/>
    </physiologicalReaction>
</comment>
<name>A0A3E4QUC2_9ACTN</name>
<comment type="catalytic activity">
    <reaction evidence="1">
        <text>inosine + phosphate = alpha-D-ribose 1-phosphate + hypoxanthine</text>
        <dbReference type="Rhea" id="RHEA:27646"/>
        <dbReference type="ChEBI" id="CHEBI:17368"/>
        <dbReference type="ChEBI" id="CHEBI:17596"/>
        <dbReference type="ChEBI" id="CHEBI:43474"/>
        <dbReference type="ChEBI" id="CHEBI:57720"/>
        <dbReference type="EC" id="2.4.2.1"/>
    </reaction>
    <physiologicalReaction direction="left-to-right" evidence="1">
        <dbReference type="Rhea" id="RHEA:27647"/>
    </physiologicalReaction>
</comment>
<sequence length="260" mass="27954">MERFTVDGVTLVGSRDADIAFGFTERTGGVSKPPYASLNLGSHVGDDLEAVQHNRLLALRALGVENLYNALIIPNQVHGDDVVAVRNSDAGYLESIRERVAQGADAIVCTARHVPVMLCFADCVPVILTCGNNGFAVVHSGWKGTYARIAAKAARALCEETGADPSAISAYIGPHIQGDEYQVSDDLMHKFSLQFDTIAETASRLLDLSACIRQSLEEIGVPPCAIHDLRLSTVRLNDRFFSYRAENGTCGRHAAIAVAL</sequence>
<accession>A0A3E4QUC2</accession>
<dbReference type="GO" id="GO:0016787">
    <property type="term" value="F:hydrolase activity"/>
    <property type="evidence" value="ECO:0007669"/>
    <property type="project" value="UniProtKB-KW"/>
</dbReference>
<evidence type="ECO:0000256" key="2">
    <source>
        <dbReference type="ARBA" id="ARBA00003215"/>
    </source>
</evidence>
<dbReference type="InterPro" id="IPR038371">
    <property type="entry name" value="Cu_polyphenol_OxRdtase_sf"/>
</dbReference>
<evidence type="ECO:0000256" key="5">
    <source>
        <dbReference type="ARBA" id="ARBA00022723"/>
    </source>
</evidence>
<proteinExistence type="inferred from homology"/>
<evidence type="ECO:0000256" key="10">
    <source>
        <dbReference type="ARBA" id="ARBA00049893"/>
    </source>
</evidence>
<dbReference type="Pfam" id="PF02578">
    <property type="entry name" value="Cu-oxidase_4"/>
    <property type="match status" value="1"/>
</dbReference>
<comment type="catalytic activity">
    <reaction evidence="9">
        <text>adenosine + phosphate = alpha-D-ribose 1-phosphate + adenine</text>
        <dbReference type="Rhea" id="RHEA:27642"/>
        <dbReference type="ChEBI" id="CHEBI:16335"/>
        <dbReference type="ChEBI" id="CHEBI:16708"/>
        <dbReference type="ChEBI" id="CHEBI:43474"/>
        <dbReference type="ChEBI" id="CHEBI:57720"/>
        <dbReference type="EC" id="2.4.2.1"/>
    </reaction>
    <physiologicalReaction direction="left-to-right" evidence="9">
        <dbReference type="Rhea" id="RHEA:27643"/>
    </physiologicalReaction>
</comment>
<evidence type="ECO:0000256" key="1">
    <source>
        <dbReference type="ARBA" id="ARBA00000553"/>
    </source>
</evidence>
<dbReference type="CDD" id="cd16833">
    <property type="entry name" value="YfiH"/>
    <property type="match status" value="1"/>
</dbReference>